<sequence length="120" mass="13631">MGVPHSAAETHAKCVERLKKHLEAKVQEEGEKPQKRKVKLQHPSFMAAKLRVCHNHLRGKRLAEIENQVLIAGQENAIDGLRLQTFMDYDLSTPNIPRRQSMTPKEVSHIIKSGAEHQKP</sequence>
<name>A0A1W0WGP4_HYPEX</name>
<keyword evidence="2" id="KW-1185">Reference proteome</keyword>
<gene>
    <name evidence="1" type="ORF">BV898_11356</name>
</gene>
<dbReference type="Proteomes" id="UP000192578">
    <property type="component" value="Unassembled WGS sequence"/>
</dbReference>
<evidence type="ECO:0000313" key="1">
    <source>
        <dbReference type="EMBL" id="OQV14376.1"/>
    </source>
</evidence>
<dbReference type="EMBL" id="MTYJ01000105">
    <property type="protein sequence ID" value="OQV14376.1"/>
    <property type="molecule type" value="Genomic_DNA"/>
</dbReference>
<proteinExistence type="predicted"/>
<dbReference type="OrthoDB" id="10514428at2759"/>
<organism evidence="1 2">
    <name type="scientific">Hypsibius exemplaris</name>
    <name type="common">Freshwater tardigrade</name>
    <dbReference type="NCBI Taxonomy" id="2072580"/>
    <lineage>
        <taxon>Eukaryota</taxon>
        <taxon>Metazoa</taxon>
        <taxon>Ecdysozoa</taxon>
        <taxon>Tardigrada</taxon>
        <taxon>Eutardigrada</taxon>
        <taxon>Parachela</taxon>
        <taxon>Hypsibioidea</taxon>
        <taxon>Hypsibiidae</taxon>
        <taxon>Hypsibius</taxon>
    </lineage>
</organism>
<comment type="caution">
    <text evidence="1">The sequence shown here is derived from an EMBL/GenBank/DDBJ whole genome shotgun (WGS) entry which is preliminary data.</text>
</comment>
<protein>
    <submittedName>
        <fullName evidence="1">Uncharacterized protein</fullName>
    </submittedName>
</protein>
<evidence type="ECO:0000313" key="2">
    <source>
        <dbReference type="Proteomes" id="UP000192578"/>
    </source>
</evidence>
<dbReference type="AlphaFoldDB" id="A0A1W0WGP4"/>
<reference evidence="2" key="1">
    <citation type="submission" date="2017-01" db="EMBL/GenBank/DDBJ databases">
        <title>Comparative genomics of anhydrobiosis in the tardigrade Hypsibius dujardini.</title>
        <authorList>
            <person name="Yoshida Y."/>
            <person name="Koutsovoulos G."/>
            <person name="Laetsch D."/>
            <person name="Stevens L."/>
            <person name="Kumar S."/>
            <person name="Horikawa D."/>
            <person name="Ishino K."/>
            <person name="Komine S."/>
            <person name="Tomita M."/>
            <person name="Blaxter M."/>
            <person name="Arakawa K."/>
        </authorList>
    </citation>
    <scope>NUCLEOTIDE SEQUENCE [LARGE SCALE GENOMIC DNA]</scope>
    <source>
        <strain evidence="2">Z151</strain>
    </source>
</reference>
<accession>A0A1W0WGP4</accession>